<reference evidence="1" key="1">
    <citation type="submission" date="2018-05" db="EMBL/GenBank/DDBJ databases">
        <authorList>
            <person name="Lanie J.A."/>
            <person name="Ng W.-L."/>
            <person name="Kazmierczak K.M."/>
            <person name="Andrzejewski T.M."/>
            <person name="Davidsen T.M."/>
            <person name="Wayne K.J."/>
            <person name="Tettelin H."/>
            <person name="Glass J.I."/>
            <person name="Rusch D."/>
            <person name="Podicherti R."/>
            <person name="Tsui H.-C.T."/>
            <person name="Winkler M.E."/>
        </authorList>
    </citation>
    <scope>NUCLEOTIDE SEQUENCE</scope>
</reference>
<evidence type="ECO:0000313" key="1">
    <source>
        <dbReference type="EMBL" id="SVC23226.1"/>
    </source>
</evidence>
<organism evidence="1">
    <name type="scientific">marine metagenome</name>
    <dbReference type="NCBI Taxonomy" id="408172"/>
    <lineage>
        <taxon>unclassified sequences</taxon>
        <taxon>metagenomes</taxon>
        <taxon>ecological metagenomes</taxon>
    </lineage>
</organism>
<accession>A0A382KGM8</accession>
<sequence>MSNQSADLTVRRLKIDLSSDPVEVCPWFDRVPVDLHDNHATGQPPVLLEGLTPVEAICRANGGWRVLPTPSSSERVELTMG</sequence>
<gene>
    <name evidence="1" type="ORF">METZ01_LOCUS276080</name>
</gene>
<protein>
    <submittedName>
        <fullName evidence="1">Uncharacterized protein</fullName>
    </submittedName>
</protein>
<dbReference type="EMBL" id="UINC01080362">
    <property type="protein sequence ID" value="SVC23226.1"/>
    <property type="molecule type" value="Genomic_DNA"/>
</dbReference>
<dbReference type="AlphaFoldDB" id="A0A382KGM8"/>
<name>A0A382KGM8_9ZZZZ</name>
<proteinExistence type="predicted"/>